<evidence type="ECO:0000313" key="1">
    <source>
        <dbReference type="EMBL" id="EEP28037.1"/>
    </source>
</evidence>
<proteinExistence type="predicted"/>
<dbReference type="InterPro" id="IPR046484">
    <property type="entry name" value="DUF6577"/>
</dbReference>
<keyword evidence="2" id="KW-1185">Reference proteome</keyword>
<accession>C4GC95</accession>
<reference evidence="1" key="1">
    <citation type="submission" date="2009-04" db="EMBL/GenBank/DDBJ databases">
        <authorList>
            <person name="Weinstock G."/>
            <person name="Sodergren E."/>
            <person name="Clifton S."/>
            <person name="Fulton L."/>
            <person name="Fulton B."/>
            <person name="Courtney L."/>
            <person name="Fronick C."/>
            <person name="Harrison M."/>
            <person name="Strong C."/>
            <person name="Farmer C."/>
            <person name="Delahaunty K."/>
            <person name="Markovic C."/>
            <person name="Hall O."/>
            <person name="Minx P."/>
            <person name="Tomlinson C."/>
            <person name="Mitreva M."/>
            <person name="Nelson J."/>
            <person name="Hou S."/>
            <person name="Wollam A."/>
            <person name="Pepin K.H."/>
            <person name="Johnson M."/>
            <person name="Bhonagiri V."/>
            <person name="Nash W.E."/>
            <person name="Warren W."/>
            <person name="Chinwalla A."/>
            <person name="Mardis E.R."/>
            <person name="Wilson R.K."/>
        </authorList>
    </citation>
    <scope>NUCLEOTIDE SEQUENCE [LARGE SCALE GENOMIC DNA]</scope>
    <source>
        <strain evidence="1">DSM 14600</strain>
    </source>
</reference>
<name>C4GC95_9FIRM</name>
<evidence type="ECO:0000313" key="2">
    <source>
        <dbReference type="Proteomes" id="UP000003494"/>
    </source>
</evidence>
<dbReference type="AlphaFoldDB" id="C4GC95"/>
<dbReference type="Pfam" id="PF20217">
    <property type="entry name" value="DUF6577"/>
    <property type="match status" value="1"/>
</dbReference>
<protein>
    <submittedName>
        <fullName evidence="1">Uncharacterized protein</fullName>
    </submittedName>
</protein>
<dbReference type="RefSeq" id="WP_006906580.1">
    <property type="nucleotide sequence ID" value="NZ_GG665866.1"/>
</dbReference>
<gene>
    <name evidence="1" type="ORF">GCWU000342_01583</name>
</gene>
<dbReference type="STRING" id="626523.GCWU000342_01583"/>
<dbReference type="EMBL" id="ACIP02000003">
    <property type="protein sequence ID" value="EEP28037.1"/>
    <property type="molecule type" value="Genomic_DNA"/>
</dbReference>
<dbReference type="Proteomes" id="UP000003494">
    <property type="component" value="Unassembled WGS sequence"/>
</dbReference>
<dbReference type="HOGENOM" id="CLU_080976_0_0_9"/>
<dbReference type="eggNOG" id="ENOG502ZAD1">
    <property type="taxonomic scope" value="Bacteria"/>
</dbReference>
<sequence>MPWYDKTTQNMEPKVKYSRQQLVSMLREAKPSLNNGSYQWAVGGMLKSGGITRTGFGEYMVKEGDVLPEYQPVYSDLSNELLNKVTVKFPYIKFTIFETVLLNEFLNHLVAQNTIFIQLEKDTSVFVFRLLQEAGYMNVMYKPSKKNFNLYWASNCIIVTDIVSEAPRSANHPHIITMEKMLVDIYCDKLIRSTYSVAEYASVVEQAMKTYRVERPKILRYARRRNRAAEIKQIMAELE</sequence>
<organism evidence="1 2">
    <name type="scientific">Shuttleworthella satelles DSM 14600</name>
    <dbReference type="NCBI Taxonomy" id="626523"/>
    <lineage>
        <taxon>Bacteria</taxon>
        <taxon>Bacillati</taxon>
        <taxon>Bacillota</taxon>
        <taxon>Clostridia</taxon>
        <taxon>Lachnospirales</taxon>
        <taxon>Lachnospiraceae</taxon>
        <taxon>Shuttleworthella</taxon>
    </lineage>
</organism>
<comment type="caution">
    <text evidence="1">The sequence shown here is derived from an EMBL/GenBank/DDBJ whole genome shotgun (WGS) entry which is preliminary data.</text>
</comment>